<feature type="domain" description="T-SNARE coiled-coil homology" evidence="3">
    <location>
        <begin position="165"/>
        <end position="227"/>
    </location>
</feature>
<protein>
    <submittedName>
        <fullName evidence="4">RHTO0S01e02366g1_1</fullName>
    </submittedName>
</protein>
<feature type="coiled-coil region" evidence="1">
    <location>
        <begin position="136"/>
        <end position="166"/>
    </location>
</feature>
<gene>
    <name evidence="4" type="ORF">RHTO0S_01e02366g</name>
</gene>
<keyword evidence="1" id="KW-0175">Coiled coil</keyword>
<keyword evidence="2" id="KW-0472">Membrane</keyword>
<evidence type="ECO:0000259" key="3">
    <source>
        <dbReference type="PROSITE" id="PS50192"/>
    </source>
</evidence>
<keyword evidence="2" id="KW-0812">Transmembrane</keyword>
<dbReference type="AlphaFoldDB" id="A0A061AEK4"/>
<feature type="transmembrane region" description="Helical" evidence="2">
    <location>
        <begin position="235"/>
        <end position="254"/>
    </location>
</feature>
<dbReference type="SUPFAM" id="SSF58038">
    <property type="entry name" value="SNARE fusion complex"/>
    <property type="match status" value="1"/>
</dbReference>
<name>A0A061AEK4_RHOTO</name>
<proteinExistence type="predicted"/>
<reference evidence="4" key="1">
    <citation type="journal article" date="2014" name="Genome Announc.">
        <title>Draft genome sequence of Rhodosporidium toruloides CECT1137, an oleaginous yeast of biotechnological interest.</title>
        <authorList>
            <person name="Morin N."/>
            <person name="Calcas X."/>
            <person name="Devillers H."/>
            <person name="Durrens P."/>
            <person name="Sherman D.J."/>
            <person name="Nicaud J.-M."/>
            <person name="Neuveglise C."/>
        </authorList>
    </citation>
    <scope>NUCLEOTIDE SEQUENCE</scope>
    <source>
        <strain evidence="4">CECT1137</strain>
    </source>
</reference>
<organism evidence="4">
    <name type="scientific">Rhodotorula toruloides</name>
    <name type="common">Yeast</name>
    <name type="synonym">Rhodosporidium toruloides</name>
    <dbReference type="NCBI Taxonomy" id="5286"/>
    <lineage>
        <taxon>Eukaryota</taxon>
        <taxon>Fungi</taxon>
        <taxon>Dikarya</taxon>
        <taxon>Basidiomycota</taxon>
        <taxon>Pucciniomycotina</taxon>
        <taxon>Microbotryomycetes</taxon>
        <taxon>Sporidiobolales</taxon>
        <taxon>Sporidiobolaceae</taxon>
        <taxon>Rhodotorula</taxon>
    </lineage>
</organism>
<evidence type="ECO:0000313" key="4">
    <source>
        <dbReference type="EMBL" id="CDR35575.1"/>
    </source>
</evidence>
<dbReference type="EMBL" id="LK052936">
    <property type="protein sequence ID" value="CDR35575.1"/>
    <property type="molecule type" value="Genomic_DNA"/>
</dbReference>
<keyword evidence="2" id="KW-1133">Transmembrane helix</keyword>
<dbReference type="Pfam" id="PF05739">
    <property type="entry name" value="SNARE"/>
    <property type="match status" value="1"/>
</dbReference>
<dbReference type="OrthoDB" id="244190at2759"/>
<dbReference type="SMART" id="SM00397">
    <property type="entry name" value="t_SNARE"/>
    <property type="match status" value="1"/>
</dbReference>
<dbReference type="PROSITE" id="PS50192">
    <property type="entry name" value="T_SNARE"/>
    <property type="match status" value="1"/>
</dbReference>
<dbReference type="Gene3D" id="1.20.5.110">
    <property type="match status" value="1"/>
</dbReference>
<evidence type="ECO:0000256" key="2">
    <source>
        <dbReference type="SAM" id="Phobius"/>
    </source>
</evidence>
<dbReference type="InterPro" id="IPR000727">
    <property type="entry name" value="T_SNARE_dom"/>
</dbReference>
<dbReference type="CDD" id="cd15859">
    <property type="entry name" value="SNARE_SYN8"/>
    <property type="match status" value="1"/>
</dbReference>
<sequence>MPPPPSSSGPVTAARLSHLSSTTLSSVLDLTRLSSLSLPSPPNLTHTIQRNLSTLARGIEQLEDAGTESKEVVEGLRTQWERIRGLVEPLGVEVTERIREGAGAKGKTGRLVETDEEEGDELVAVSGSSPHVAIPVQDDRRDLAQMEEDEEEMDRANQEVLQMQKRMIEDQDTQLDSLSSAISRQHALSLRVAEELELHSSLLDDTDSALDRTESNLRRASGRLDQFTRRARNTGSTGLIVALIILLVILIVIFKL</sequence>
<evidence type="ECO:0000256" key="1">
    <source>
        <dbReference type="SAM" id="Coils"/>
    </source>
</evidence>
<accession>A0A061AEK4</accession>